<evidence type="ECO:0000313" key="1">
    <source>
        <dbReference type="EMBL" id="QSS53635.1"/>
    </source>
</evidence>
<dbReference type="GO" id="GO:0016740">
    <property type="term" value="F:transferase activity"/>
    <property type="evidence" value="ECO:0007669"/>
    <property type="project" value="UniProtKB-KW"/>
</dbReference>
<name>A0A8A1LKW9_AJEC8</name>
<dbReference type="AlphaFoldDB" id="A0A8A1LKW9"/>
<organism evidence="1 2">
    <name type="scientific">Ajellomyces capsulatus (strain H88)</name>
    <name type="common">Darling's disease fungus</name>
    <name type="synonym">Histoplasma capsulatum</name>
    <dbReference type="NCBI Taxonomy" id="544711"/>
    <lineage>
        <taxon>Eukaryota</taxon>
        <taxon>Fungi</taxon>
        <taxon>Dikarya</taxon>
        <taxon>Ascomycota</taxon>
        <taxon>Pezizomycotina</taxon>
        <taxon>Eurotiomycetes</taxon>
        <taxon>Eurotiomycetidae</taxon>
        <taxon>Onygenales</taxon>
        <taxon>Ajellomycetaceae</taxon>
        <taxon>Histoplasma</taxon>
    </lineage>
</organism>
<proteinExistence type="predicted"/>
<protein>
    <submittedName>
        <fullName evidence="1">Phosphotransferase enzyme family protein</fullName>
    </submittedName>
</protein>
<sequence length="83" mass="9197">MVPNILHGVLTARKEDSRTHNLDQELLIFSMQECWTGGNLGSKVSELMSHIKDLVTSRYLTLATSHYVKPSNALINLSTASLV</sequence>
<dbReference type="VEuPathDB" id="FungiDB:I7I53_00948"/>
<gene>
    <name evidence="1" type="ORF">I7I53_00948</name>
</gene>
<dbReference type="Proteomes" id="UP000663419">
    <property type="component" value="Chromosome 3"/>
</dbReference>
<keyword evidence="1" id="KW-0808">Transferase</keyword>
<dbReference type="EMBL" id="CP069104">
    <property type="protein sequence ID" value="QSS53635.1"/>
    <property type="molecule type" value="Genomic_DNA"/>
</dbReference>
<reference evidence="1" key="1">
    <citation type="submission" date="2021-01" db="EMBL/GenBank/DDBJ databases">
        <title>Chromosome-level genome assembly of a human fungal pathogen reveals clustering of transcriptionally co-regulated genes.</title>
        <authorList>
            <person name="Voorhies M."/>
            <person name="Cohen S."/>
            <person name="Shea T.P."/>
            <person name="Petrus S."/>
            <person name="Munoz J.F."/>
            <person name="Poplawski S."/>
            <person name="Goldman W.E."/>
            <person name="Michael T."/>
            <person name="Cuomo C.A."/>
            <person name="Sil A."/>
            <person name="Beyhan S."/>
        </authorList>
    </citation>
    <scope>NUCLEOTIDE SEQUENCE</scope>
    <source>
        <strain evidence="1">H88</strain>
    </source>
</reference>
<accession>A0A8A1LKW9</accession>
<evidence type="ECO:0000313" key="2">
    <source>
        <dbReference type="Proteomes" id="UP000663419"/>
    </source>
</evidence>